<evidence type="ECO:0000313" key="8">
    <source>
        <dbReference type="EMBL" id="KAK1670486.1"/>
    </source>
</evidence>
<feature type="domain" description="RNA polymerase N-terminal" evidence="7">
    <location>
        <begin position="213"/>
        <end position="508"/>
    </location>
</feature>
<proteinExistence type="inferred from homology"/>
<evidence type="ECO:0000313" key="9">
    <source>
        <dbReference type="Proteomes" id="UP001231189"/>
    </source>
</evidence>
<comment type="catalytic activity">
    <reaction evidence="5">
        <text>RNA(n) + a ribonucleoside 5'-triphosphate = RNA(n+1) + diphosphate</text>
        <dbReference type="Rhea" id="RHEA:21248"/>
        <dbReference type="Rhea" id="RHEA-COMP:14527"/>
        <dbReference type="Rhea" id="RHEA-COMP:17342"/>
        <dbReference type="ChEBI" id="CHEBI:33019"/>
        <dbReference type="ChEBI" id="CHEBI:61557"/>
        <dbReference type="ChEBI" id="CHEBI:140395"/>
        <dbReference type="EC" id="2.7.7.6"/>
    </reaction>
</comment>
<dbReference type="Pfam" id="PF00623">
    <property type="entry name" value="RNA_pol_Rpb1_2"/>
    <property type="match status" value="1"/>
</dbReference>
<dbReference type="Gene3D" id="6.10.250.2940">
    <property type="match status" value="1"/>
</dbReference>
<protein>
    <recommendedName>
        <fullName evidence="5">DNA-directed RNA polymerase subunit</fullName>
        <ecNumber evidence="5">2.7.7.6</ecNumber>
    </recommendedName>
</protein>
<comment type="similarity">
    <text evidence="5">Belongs to the RNA polymerase beta' chain family.</text>
</comment>
<keyword evidence="1 5" id="KW-0240">DNA-directed RNA polymerase</keyword>
<dbReference type="InterPro" id="IPR045867">
    <property type="entry name" value="DNA-dir_RpoC_beta_prime"/>
</dbReference>
<keyword evidence="3 5" id="KW-0548">Nucleotidyltransferase</keyword>
<gene>
    <name evidence="8" type="ORF">QYE76_058645</name>
</gene>
<dbReference type="Gene3D" id="3.30.1490.180">
    <property type="entry name" value="RNA polymerase ii"/>
    <property type="match status" value="1"/>
</dbReference>
<feature type="compositionally biased region" description="Low complexity" evidence="6">
    <location>
        <begin position="1468"/>
        <end position="1483"/>
    </location>
</feature>
<dbReference type="GO" id="GO:0006351">
    <property type="term" value="P:DNA-templated transcription"/>
    <property type="evidence" value="ECO:0007669"/>
    <property type="project" value="InterPro"/>
</dbReference>
<dbReference type="SMART" id="SM00663">
    <property type="entry name" value="RPOLA_N"/>
    <property type="match status" value="1"/>
</dbReference>
<keyword evidence="4 5" id="KW-0804">Transcription</keyword>
<dbReference type="Proteomes" id="UP001231189">
    <property type="component" value="Unassembled WGS sequence"/>
</dbReference>
<dbReference type="Gene3D" id="3.10.450.40">
    <property type="match status" value="1"/>
</dbReference>
<dbReference type="Pfam" id="PF04997">
    <property type="entry name" value="RNA_pol_Rpb1_1"/>
    <property type="match status" value="1"/>
</dbReference>
<dbReference type="InterPro" id="IPR000722">
    <property type="entry name" value="RNA_pol_asu"/>
</dbReference>
<reference evidence="8" key="1">
    <citation type="submission" date="2023-07" db="EMBL/GenBank/DDBJ databases">
        <title>A chromosome-level genome assembly of Lolium multiflorum.</title>
        <authorList>
            <person name="Chen Y."/>
            <person name="Copetti D."/>
            <person name="Kolliker R."/>
            <person name="Studer B."/>
        </authorList>
    </citation>
    <scope>NUCLEOTIDE SEQUENCE</scope>
    <source>
        <strain evidence="8">02402/16</strain>
        <tissue evidence="8">Leaf</tissue>
    </source>
</reference>
<dbReference type="Gene3D" id="4.10.860.120">
    <property type="entry name" value="RNA polymerase II, clamp domain"/>
    <property type="match status" value="1"/>
</dbReference>
<dbReference type="EC" id="2.7.7.6" evidence="5"/>
<dbReference type="Pfam" id="PF11523">
    <property type="entry name" value="DUF3223"/>
    <property type="match status" value="1"/>
</dbReference>
<evidence type="ECO:0000256" key="2">
    <source>
        <dbReference type="ARBA" id="ARBA00022679"/>
    </source>
</evidence>
<evidence type="ECO:0000259" key="7">
    <source>
        <dbReference type="SMART" id="SM00663"/>
    </source>
</evidence>
<feature type="region of interest" description="Disordered" evidence="6">
    <location>
        <begin position="1342"/>
        <end position="1487"/>
    </location>
</feature>
<organism evidence="8 9">
    <name type="scientific">Lolium multiflorum</name>
    <name type="common">Italian ryegrass</name>
    <name type="synonym">Lolium perenne subsp. multiflorum</name>
    <dbReference type="NCBI Taxonomy" id="4521"/>
    <lineage>
        <taxon>Eukaryota</taxon>
        <taxon>Viridiplantae</taxon>
        <taxon>Streptophyta</taxon>
        <taxon>Embryophyta</taxon>
        <taxon>Tracheophyta</taxon>
        <taxon>Spermatophyta</taxon>
        <taxon>Magnoliopsida</taxon>
        <taxon>Liliopsida</taxon>
        <taxon>Poales</taxon>
        <taxon>Poaceae</taxon>
        <taxon>BOP clade</taxon>
        <taxon>Pooideae</taxon>
        <taxon>Poodae</taxon>
        <taxon>Poeae</taxon>
        <taxon>Poeae Chloroplast Group 2 (Poeae type)</taxon>
        <taxon>Loliodinae</taxon>
        <taxon>Loliinae</taxon>
        <taxon>Lolium</taxon>
    </lineage>
</organism>
<dbReference type="InterPro" id="IPR007080">
    <property type="entry name" value="RNA_pol_Rpb1_1"/>
</dbReference>
<name>A0AAD8T5U6_LOLMU</name>
<accession>A0AAD8T5U6</accession>
<dbReference type="GO" id="GO:0003677">
    <property type="term" value="F:DNA binding"/>
    <property type="evidence" value="ECO:0007669"/>
    <property type="project" value="InterPro"/>
</dbReference>
<sequence>MMEAVDDDPAFVAQGSITGIRLTVASNEEIVKAQQPMNEEFPLKHPNQLSGNPALGLPLQFGRCDSCGATDLAKCEGHFGFITLPVSIYHPSHVDELTKILNMICFSCLQFKNCKEIMGKKSNFSACPHCQDLPPLHVAKVKKTNGAISLEMRVPAREELEEGFWSFLDQYGFHTKGSSRRRRLFPEEIQKIMTKIPRETRRQLVVRGHIPQDGFVMSNLSVPPNCLRAFNVLDEELMCSPDASTSLLRKVLKKVHEINSSRVGPPTSQEHEVEAEDLQAAIADYMKLSGTAQGPRDVTFGNQPAAKQWQQKMKSLFISKGSSFSCRAVITGDPYIPVNVVGLPDEVARRMSVQERVTDHNIVKLQGMMDKGLCLTYEDANSNTYSLDVGKANKKRIILKVGETIDRRILDGDIVFLNRPPSTDKHAVQALYVHVHTDHTIKINPLICGPLGADFDGDCVHIFFPRSVIARAEATELFIVENQLVSSHNGKLNFQLKNDCLLAIKKMYGRIYSRREAHNFINAMLAGGMTPKRRLSGGPKWSFNQILETLLPEEDKLLVRDLVAGTVTLSSILSMKNLREAIEFLNLLQPLLMESIHTDGFSISLRDFDVTNPIPKTIQNSSLDIDKFREPIVDFITHSSDLSWLVDPKSDSAVNKVVEQIGFLGYQLQRGGRLYSSSLMEDCLSKYESKCGNSTNGFIRSSFYNGLNPYEELLHSISAREKIIRASKGLVEPGNLFKNMMAMLRDVVACYDGTIRNLCGNSVVEFDAENLSSTVTPGDSVGILAATAVANAAYKAVLDPNQNNMTSWESMKEILLTRASSRTHEDDRKMILYLSKCSCGKSFCMERASLAVQACLKRIKVEDCATEFSIQYQKQIMQATPCLVGHIHLDKKQLNKMNITMEDVLLKCQEAIYKQGKKKGQGNQILKRIALISSECLCYKDGDVEKSFCLQFFVTESVTREISESSERIVHLMVNTISPILLDTIIKGKTRIHIHTWYHAYRTIQMIILIVVPYTVLLIKDIFLHLLPGDSRVQEANIIWVEPQAACWIQNPDTEQKGELALEITMDIISTGESGDAWGTAMDACIPVMDLIDTTRSVPYSIQQVQQVGGISYAFGRVTQVQQHLSKSVGMVTKSVLKEHLTTVASSMTCTGKLHGFNRYGCKATFQSLRIQAPFMKATLSRPMECFQEGAEKVHSDQLNSVVSTCSWGNRAAIGTGSAFEIHWNDPNQRAGNGNLGGYGLYDFLTAVETARATEDNTIGPLGSCLYDVDNLQEDGVLFLGGRSPISWTDKPKVDLLFPDLQGRRTGRQQEIRQINSNWSPAANWQHNKHTATGFAGKVYTRRQPNSNWNSSATQPDGNPGWNQANATGPQNFDITGASSSGGWNRKPGNLGQGGGRGVVWKSEGSHLGGSNSRWKAQRANTTGAQNFPISGPPNSAGQNMRTSNFGAGGDRRAAWKSSGLNRGGGNSRNRGGRNSNTGQRGSYNFTPEEQRIHAQVDPIQKEVKRIIRDSRDGIKLSENDEMFIVENILSYHPEKEKKMAGHDNYITVDKHKKYHSSRCLYVKSSDGSSQDFSYKKCLENWIRIHYPHAANSFCRKYFQG</sequence>
<dbReference type="InterPro" id="IPR006592">
    <property type="entry name" value="RNA_pol_N"/>
</dbReference>
<keyword evidence="2 5" id="KW-0808">Transferase</keyword>
<dbReference type="InterPro" id="IPR044893">
    <property type="entry name" value="RNA_pol_Rpb1_clamp_domain"/>
</dbReference>
<dbReference type="PANTHER" id="PTHR19376:SF46">
    <property type="entry name" value="DNA-DIRECTED RNA POLYMERASE SUBUNIT"/>
    <property type="match status" value="1"/>
</dbReference>
<feature type="compositionally biased region" description="Polar residues" evidence="6">
    <location>
        <begin position="1409"/>
        <end position="1446"/>
    </location>
</feature>
<evidence type="ECO:0000256" key="5">
    <source>
        <dbReference type="RuleBase" id="RU004279"/>
    </source>
</evidence>
<comment type="caution">
    <text evidence="8">The sequence shown here is derived from an EMBL/GenBank/DDBJ whole genome shotgun (WGS) entry which is preliminary data.</text>
</comment>
<dbReference type="Gene3D" id="2.40.40.20">
    <property type="match status" value="1"/>
</dbReference>
<dbReference type="SUPFAM" id="SSF64484">
    <property type="entry name" value="beta and beta-prime subunits of DNA dependent RNA-polymerase"/>
    <property type="match status" value="1"/>
</dbReference>
<dbReference type="EMBL" id="JAUUTY010000003">
    <property type="protein sequence ID" value="KAK1670486.1"/>
    <property type="molecule type" value="Genomic_DNA"/>
</dbReference>
<comment type="function">
    <text evidence="5">DNA-dependent RNA polymerase catalyzes the transcription of DNA into RNA using the four ribonucleoside triphosphates as substrates.</text>
</comment>
<evidence type="ECO:0000256" key="4">
    <source>
        <dbReference type="ARBA" id="ARBA00023163"/>
    </source>
</evidence>
<feature type="compositionally biased region" description="Polar residues" evidence="6">
    <location>
        <begin position="1343"/>
        <end position="1383"/>
    </location>
</feature>
<evidence type="ECO:0000256" key="1">
    <source>
        <dbReference type="ARBA" id="ARBA00022478"/>
    </source>
</evidence>
<evidence type="ECO:0000256" key="6">
    <source>
        <dbReference type="SAM" id="MobiDB-lite"/>
    </source>
</evidence>
<keyword evidence="9" id="KW-1185">Reference proteome</keyword>
<dbReference type="PANTHER" id="PTHR19376">
    <property type="entry name" value="DNA-DIRECTED RNA POLYMERASE"/>
    <property type="match status" value="1"/>
</dbReference>
<evidence type="ECO:0000256" key="3">
    <source>
        <dbReference type="ARBA" id="ARBA00022695"/>
    </source>
</evidence>
<dbReference type="GO" id="GO:0000428">
    <property type="term" value="C:DNA-directed RNA polymerase complex"/>
    <property type="evidence" value="ECO:0007669"/>
    <property type="project" value="UniProtKB-KW"/>
</dbReference>
<dbReference type="GO" id="GO:0003899">
    <property type="term" value="F:DNA-directed RNA polymerase activity"/>
    <property type="evidence" value="ECO:0007669"/>
    <property type="project" value="UniProtKB-EC"/>
</dbReference>